<gene>
    <name evidence="3" type="ORF">E6K73_13360</name>
</gene>
<dbReference type="PANTHER" id="PTHR30337">
    <property type="entry name" value="COMPONENT OF ATP-DEPENDENT DSDNA EXONUCLEASE"/>
    <property type="match status" value="1"/>
</dbReference>
<reference evidence="3 4" key="1">
    <citation type="journal article" date="2019" name="Nat. Microbiol.">
        <title>Mediterranean grassland soil C-N compound turnover is dependent on rainfall and depth, and is mediated by genomically divergent microorganisms.</title>
        <authorList>
            <person name="Diamond S."/>
            <person name="Andeer P.F."/>
            <person name="Li Z."/>
            <person name="Crits-Christoph A."/>
            <person name="Burstein D."/>
            <person name="Anantharaman K."/>
            <person name="Lane K.R."/>
            <person name="Thomas B.C."/>
            <person name="Pan C."/>
            <person name="Northen T.R."/>
            <person name="Banfield J.F."/>
        </authorList>
    </citation>
    <scope>NUCLEOTIDE SEQUENCE [LARGE SCALE GENOMIC DNA]</scope>
    <source>
        <strain evidence="3">WS_3</strain>
    </source>
</reference>
<protein>
    <recommendedName>
        <fullName evidence="2">Calcineurin-like phosphoesterase domain-containing protein</fullName>
    </recommendedName>
</protein>
<name>A0A538S8M0_UNCEI</name>
<comment type="caution">
    <text evidence="3">The sequence shown here is derived from an EMBL/GenBank/DDBJ whole genome shotgun (WGS) entry which is preliminary data.</text>
</comment>
<evidence type="ECO:0000313" key="3">
    <source>
        <dbReference type="EMBL" id="TMQ47676.1"/>
    </source>
</evidence>
<dbReference type="Gene3D" id="3.60.21.10">
    <property type="match status" value="1"/>
</dbReference>
<feature type="domain" description="Calcineurin-like phosphoesterase" evidence="2">
    <location>
        <begin position="37"/>
        <end position="208"/>
    </location>
</feature>
<evidence type="ECO:0000256" key="1">
    <source>
        <dbReference type="SAM" id="MobiDB-lite"/>
    </source>
</evidence>
<accession>A0A538S8M0</accession>
<dbReference type="PANTHER" id="PTHR30337:SF7">
    <property type="entry name" value="PHOSPHOESTERASE"/>
    <property type="match status" value="1"/>
</dbReference>
<dbReference type="SUPFAM" id="SSF56300">
    <property type="entry name" value="Metallo-dependent phosphatases"/>
    <property type="match status" value="1"/>
</dbReference>
<dbReference type="InterPro" id="IPR029052">
    <property type="entry name" value="Metallo-depent_PP-like"/>
</dbReference>
<proteinExistence type="predicted"/>
<dbReference type="AlphaFoldDB" id="A0A538S8M0"/>
<dbReference type="InterPro" id="IPR050535">
    <property type="entry name" value="DNA_Repair-Maintenance_Comp"/>
</dbReference>
<dbReference type="Proteomes" id="UP000320184">
    <property type="component" value="Unassembled WGS sequence"/>
</dbReference>
<dbReference type="InterPro" id="IPR004843">
    <property type="entry name" value="Calcineurin-like_PHP"/>
</dbReference>
<dbReference type="GO" id="GO:0016787">
    <property type="term" value="F:hydrolase activity"/>
    <property type="evidence" value="ECO:0007669"/>
    <property type="project" value="InterPro"/>
</dbReference>
<feature type="region of interest" description="Disordered" evidence="1">
    <location>
        <begin position="1"/>
        <end position="25"/>
    </location>
</feature>
<organism evidence="3 4">
    <name type="scientific">Eiseniibacteriota bacterium</name>
    <dbReference type="NCBI Taxonomy" id="2212470"/>
    <lineage>
        <taxon>Bacteria</taxon>
        <taxon>Candidatus Eiseniibacteriota</taxon>
    </lineage>
</organism>
<dbReference type="Pfam" id="PF00149">
    <property type="entry name" value="Metallophos"/>
    <property type="match status" value="1"/>
</dbReference>
<sequence>MAADIVGAESGGPAGSEPAPRRDSQLDREQVRVAAARFLQISDLHLGAPFGWLAPERRAERRREQQRALEDAVAEAIHRRVEGILIAGDLFDREGVDAQTLAFAVHVFEAPGCPPVLIAPGNHDPWSLTSPYWNARLLGARGWSWPEHVHVFTSARWSARRLAGSPVEVWGRSFTTGIPSAERPLDPAMLGDASRENGSALRVAVFHGSREGFLPPGQVTAGPFSDEEARRSPFVYLAAGHYHLRSRLDHAGGVRLAYAGSAIAIASDELGAHGALEVRIDRDRVETEFVELDRRRVHELSVDVSGAASEDQVDRRIFGALDGAGVRECDLATVRLQGRLSRGVRWGRPGAELAARLFHLRVDPRAVRPDHDLESLRRGSGLTTEERFARALLERIQSEDDPDQRAVIESALYYGLDALRLREVTPGYEELGE</sequence>
<evidence type="ECO:0000313" key="4">
    <source>
        <dbReference type="Proteomes" id="UP000320184"/>
    </source>
</evidence>
<dbReference type="EMBL" id="VBOT01000171">
    <property type="protein sequence ID" value="TMQ47676.1"/>
    <property type="molecule type" value="Genomic_DNA"/>
</dbReference>
<evidence type="ECO:0000259" key="2">
    <source>
        <dbReference type="Pfam" id="PF00149"/>
    </source>
</evidence>